<organism evidence="6 7">
    <name type="scientific">Parvularcula marina</name>
    <dbReference type="NCBI Taxonomy" id="2292771"/>
    <lineage>
        <taxon>Bacteria</taxon>
        <taxon>Pseudomonadati</taxon>
        <taxon>Pseudomonadota</taxon>
        <taxon>Alphaproteobacteria</taxon>
        <taxon>Parvularculales</taxon>
        <taxon>Parvularculaceae</taxon>
        <taxon>Parvularcula</taxon>
    </lineage>
</organism>
<dbReference type="GO" id="GO:0005198">
    <property type="term" value="F:structural molecule activity"/>
    <property type="evidence" value="ECO:0007669"/>
    <property type="project" value="UniProtKB-UniRule"/>
</dbReference>
<dbReference type="Proteomes" id="UP000264589">
    <property type="component" value="Unassembled WGS sequence"/>
</dbReference>
<sequence>MSSINFNSSAQVALETLRGINTNLNTINDQISTGKKVQNARQNAAIYSISTTIGADVSAFGKVQESLSLAASTLGVARSGAESIVGLLKDAQGLIVDAQGKSASDLATIQTDIDNIKTQIQDIVEAASFNGVNLVDNSVTSVSFLSSLNRTGSGVTTDSISVLAQDLSQTTATAGAVAVAIADFKGAFTATGGVTNNTNDVDSDAAAADGETETVTFAGDIIATGETFELDFSILGANDTVVQYVAREGDTSNEVVLGLQAALQDALADLEAANPTFDADDIGISVQTSSRPSENNVSIAVTNNTGSAFSGITVYTETTGGTAGGLLSELSGLDVTSDAAGALDDIDDILGAAVDAAAAFGSAQKRIDTQSSFISSLIDNLNSGISALTDADLTSASAKLSQLQVQQQLGLQALSIANQSPQSILALFR</sequence>
<name>A0A371RGZ7_9PROT</name>
<dbReference type="Pfam" id="PF00700">
    <property type="entry name" value="Flagellin_C"/>
    <property type="match status" value="1"/>
</dbReference>
<keyword evidence="6" id="KW-0969">Cilium</keyword>
<dbReference type="GO" id="GO:0005576">
    <property type="term" value="C:extracellular region"/>
    <property type="evidence" value="ECO:0007669"/>
    <property type="project" value="UniProtKB-SubCell"/>
</dbReference>
<comment type="similarity">
    <text evidence="1 3">Belongs to the bacterial flagellin family.</text>
</comment>
<dbReference type="OrthoDB" id="8328560at2"/>
<dbReference type="PANTHER" id="PTHR42792:SF2">
    <property type="entry name" value="FLAGELLIN"/>
    <property type="match status" value="1"/>
</dbReference>
<evidence type="ECO:0000256" key="1">
    <source>
        <dbReference type="ARBA" id="ARBA00005709"/>
    </source>
</evidence>
<dbReference type="GO" id="GO:0009288">
    <property type="term" value="C:bacterial-type flagellum"/>
    <property type="evidence" value="ECO:0007669"/>
    <property type="project" value="UniProtKB-SubCell"/>
</dbReference>
<keyword evidence="3" id="KW-0964">Secreted</keyword>
<protein>
    <recommendedName>
        <fullName evidence="3">Flagellin</fullName>
    </recommendedName>
</protein>
<dbReference type="RefSeq" id="WP_116391359.1">
    <property type="nucleotide sequence ID" value="NZ_QUQO01000001.1"/>
</dbReference>
<feature type="domain" description="Flagellin N-terminal" evidence="4">
    <location>
        <begin position="4"/>
        <end position="140"/>
    </location>
</feature>
<evidence type="ECO:0000259" key="4">
    <source>
        <dbReference type="Pfam" id="PF00669"/>
    </source>
</evidence>
<dbReference type="InterPro" id="IPR001029">
    <property type="entry name" value="Flagellin_N"/>
</dbReference>
<gene>
    <name evidence="6" type="ORF">DX908_05195</name>
</gene>
<keyword evidence="2 3" id="KW-0975">Bacterial flagellum</keyword>
<dbReference type="EMBL" id="QUQO01000001">
    <property type="protein sequence ID" value="RFB04726.1"/>
    <property type="molecule type" value="Genomic_DNA"/>
</dbReference>
<dbReference type="InterPro" id="IPR046358">
    <property type="entry name" value="Flagellin_C"/>
</dbReference>
<keyword evidence="7" id="KW-1185">Reference proteome</keyword>
<evidence type="ECO:0000313" key="6">
    <source>
        <dbReference type="EMBL" id="RFB04726.1"/>
    </source>
</evidence>
<evidence type="ECO:0000259" key="5">
    <source>
        <dbReference type="Pfam" id="PF00700"/>
    </source>
</evidence>
<keyword evidence="6" id="KW-0966">Cell projection</keyword>
<dbReference type="FunCoup" id="A0A371RGZ7">
    <property type="interactions" value="105"/>
</dbReference>
<proteinExistence type="inferred from homology"/>
<dbReference type="InParanoid" id="A0A371RGZ7"/>
<dbReference type="AlphaFoldDB" id="A0A371RGZ7"/>
<evidence type="ECO:0000256" key="3">
    <source>
        <dbReference type="RuleBase" id="RU362073"/>
    </source>
</evidence>
<feature type="domain" description="Flagellin C-terminal" evidence="5">
    <location>
        <begin position="346"/>
        <end position="428"/>
    </location>
</feature>
<dbReference type="Gene3D" id="1.20.1330.10">
    <property type="entry name" value="f41 fragment of flagellin, N-terminal domain"/>
    <property type="match status" value="2"/>
</dbReference>
<accession>A0A371RGZ7</accession>
<evidence type="ECO:0000313" key="7">
    <source>
        <dbReference type="Proteomes" id="UP000264589"/>
    </source>
</evidence>
<dbReference type="SUPFAM" id="SSF64518">
    <property type="entry name" value="Phase 1 flagellin"/>
    <property type="match status" value="1"/>
</dbReference>
<comment type="subcellular location">
    <subcellularLocation>
        <location evidence="3">Secreted</location>
    </subcellularLocation>
    <subcellularLocation>
        <location evidence="3">Bacterial flagellum</location>
    </subcellularLocation>
</comment>
<comment type="function">
    <text evidence="3">Flagellin is the subunit protein which polymerizes to form the filaments of bacterial flagella.</text>
</comment>
<reference evidence="6 7" key="1">
    <citation type="submission" date="2018-08" db="EMBL/GenBank/DDBJ databases">
        <title>Parvularcula sp. SM1705, isolated from surface water of the South Sea China.</title>
        <authorList>
            <person name="Sun L."/>
        </authorList>
    </citation>
    <scope>NUCLEOTIDE SEQUENCE [LARGE SCALE GENOMIC DNA]</scope>
    <source>
        <strain evidence="6 7">SM1705</strain>
    </source>
</reference>
<dbReference type="InterPro" id="IPR001492">
    <property type="entry name" value="Flagellin"/>
</dbReference>
<evidence type="ECO:0000256" key="2">
    <source>
        <dbReference type="ARBA" id="ARBA00023143"/>
    </source>
</evidence>
<comment type="caution">
    <text evidence="6">The sequence shown here is derived from an EMBL/GenBank/DDBJ whole genome shotgun (WGS) entry which is preliminary data.</text>
</comment>
<dbReference type="Pfam" id="PF00669">
    <property type="entry name" value="Flagellin_N"/>
    <property type="match status" value="1"/>
</dbReference>
<keyword evidence="6" id="KW-0282">Flagellum</keyword>
<dbReference type="PANTHER" id="PTHR42792">
    <property type="entry name" value="FLAGELLIN"/>
    <property type="match status" value="1"/>
</dbReference>